<dbReference type="InterPro" id="IPR036097">
    <property type="entry name" value="HisK_dim/P_sf"/>
</dbReference>
<dbReference type="PROSITE" id="PS50885">
    <property type="entry name" value="HAMP"/>
    <property type="match status" value="1"/>
</dbReference>
<keyword evidence="10" id="KW-0812">Transmembrane</keyword>
<dbReference type="InterPro" id="IPR004358">
    <property type="entry name" value="Sig_transdc_His_kin-like_C"/>
</dbReference>
<evidence type="ECO:0000259" key="12">
    <source>
        <dbReference type="PROSITE" id="PS50885"/>
    </source>
</evidence>
<dbReference type="EMBL" id="JBBHLI010000001">
    <property type="protein sequence ID" value="MEK9499766.1"/>
    <property type="molecule type" value="Genomic_DNA"/>
</dbReference>
<evidence type="ECO:0000256" key="8">
    <source>
        <dbReference type="ARBA" id="ARBA00022777"/>
    </source>
</evidence>
<dbReference type="SUPFAM" id="SSF55874">
    <property type="entry name" value="ATPase domain of HSP90 chaperone/DNA topoisomerase II/histidine kinase"/>
    <property type="match status" value="1"/>
</dbReference>
<dbReference type="EC" id="2.7.13.3" evidence="3"/>
<feature type="transmembrane region" description="Helical" evidence="10">
    <location>
        <begin position="162"/>
        <end position="180"/>
    </location>
</feature>
<evidence type="ECO:0000256" key="10">
    <source>
        <dbReference type="SAM" id="Phobius"/>
    </source>
</evidence>
<organism evidence="13 14">
    <name type="scientific">Gaopeijia maritima</name>
    <dbReference type="NCBI Taxonomy" id="3119007"/>
    <lineage>
        <taxon>Bacteria</taxon>
        <taxon>Pseudomonadati</taxon>
        <taxon>Gemmatimonadota</taxon>
        <taxon>Longimicrobiia</taxon>
        <taxon>Gaopeijiales</taxon>
        <taxon>Gaopeijiaceae</taxon>
        <taxon>Gaopeijia</taxon>
    </lineage>
</organism>
<name>A0ABU9E4W9_9BACT</name>
<keyword evidence="4" id="KW-1003">Cell membrane</keyword>
<feature type="transmembrane region" description="Helical" evidence="10">
    <location>
        <begin position="192"/>
        <end position="213"/>
    </location>
</feature>
<comment type="caution">
    <text evidence="13">The sequence shown here is derived from an EMBL/GenBank/DDBJ whole genome shotgun (WGS) entry which is preliminary data.</text>
</comment>
<dbReference type="InterPro" id="IPR036890">
    <property type="entry name" value="HATPase_C_sf"/>
</dbReference>
<dbReference type="InterPro" id="IPR003594">
    <property type="entry name" value="HATPase_dom"/>
</dbReference>
<keyword evidence="7" id="KW-0547">Nucleotide-binding</keyword>
<evidence type="ECO:0000256" key="9">
    <source>
        <dbReference type="ARBA" id="ARBA00022840"/>
    </source>
</evidence>
<dbReference type="Pfam" id="PF00672">
    <property type="entry name" value="HAMP"/>
    <property type="match status" value="1"/>
</dbReference>
<keyword evidence="5" id="KW-0597">Phosphoprotein</keyword>
<dbReference type="Gene3D" id="6.10.340.10">
    <property type="match status" value="1"/>
</dbReference>
<dbReference type="Pfam" id="PF02518">
    <property type="entry name" value="HATPase_c"/>
    <property type="match status" value="1"/>
</dbReference>
<keyword evidence="8 13" id="KW-0418">Kinase</keyword>
<reference evidence="13 14" key="1">
    <citation type="submission" date="2024-02" db="EMBL/GenBank/DDBJ databases">
        <title>A novel Gemmatimonadota bacterium.</title>
        <authorList>
            <person name="Du Z.-J."/>
            <person name="Ye Y.-Q."/>
        </authorList>
    </citation>
    <scope>NUCLEOTIDE SEQUENCE [LARGE SCALE GENOMIC DNA]</scope>
    <source>
        <strain evidence="13 14">DH-20</strain>
    </source>
</reference>
<evidence type="ECO:0000256" key="1">
    <source>
        <dbReference type="ARBA" id="ARBA00000085"/>
    </source>
</evidence>
<proteinExistence type="predicted"/>
<protein>
    <recommendedName>
        <fullName evidence="3">histidine kinase</fullName>
        <ecNumber evidence="3">2.7.13.3</ecNumber>
    </recommendedName>
</protein>
<dbReference type="SUPFAM" id="SSF47384">
    <property type="entry name" value="Homodimeric domain of signal transducing histidine kinase"/>
    <property type="match status" value="1"/>
</dbReference>
<keyword evidence="6" id="KW-0808">Transferase</keyword>
<dbReference type="SMART" id="SM00387">
    <property type="entry name" value="HATPase_c"/>
    <property type="match status" value="1"/>
</dbReference>
<dbReference type="PROSITE" id="PS50109">
    <property type="entry name" value="HIS_KIN"/>
    <property type="match status" value="1"/>
</dbReference>
<dbReference type="RefSeq" id="WP_405278196.1">
    <property type="nucleotide sequence ID" value="NZ_CP144380.1"/>
</dbReference>
<accession>A0ABU9E4W9</accession>
<dbReference type="InterPro" id="IPR050980">
    <property type="entry name" value="2C_sensor_his_kinase"/>
</dbReference>
<sequence length="487" mass="53143">MKKPRLPVIRSTLAAVSIRRRFVVLLAAFSVVLAALFGYMSWRVAGSALEAELDQRMVEVAGAMTKTQLDPDMLAMLQPGYEDMGAFTSTQAQLDSLAAHFVADAWIIRPDGTTVVTRASATDVPVGTQLRLLAPYQGEIRLAQRDGSSTTPIWYDASGRGFKYGFIAFGGLIMAVQMPADLYEPLGRLQRALIFGSLFGLGLSFLLGTFLAANIALPLERLVRAAGRIQRGYLDRPVRLDRDDELGRLAEAMERMRQGVLERDEQLRLMLAQVAHEIRNPLGGMELFATAAIDAEDRAEREQLIGRVRGEVGALNRIINEFLAFARPTVAEIEAVDLRLPVREAIELATARDGSVAARVELLLPREPLQARAAPEQVKRVVLNLVQNAFAVSERVVVRGRFEGGEAIIAVADDGPGVPEDQRDRIFDPFVTDKEKGAGLGLAIVKRDMEAMGGRVEVGDAADSGSGTGAEFRVYFPGFDDPPDEQN</sequence>
<comment type="subcellular location">
    <subcellularLocation>
        <location evidence="2">Cell membrane</location>
        <topology evidence="2">Multi-pass membrane protein</topology>
    </subcellularLocation>
</comment>
<evidence type="ECO:0000256" key="7">
    <source>
        <dbReference type="ARBA" id="ARBA00022741"/>
    </source>
</evidence>
<dbReference type="SMART" id="SM00304">
    <property type="entry name" value="HAMP"/>
    <property type="match status" value="1"/>
</dbReference>
<dbReference type="GO" id="GO:0016301">
    <property type="term" value="F:kinase activity"/>
    <property type="evidence" value="ECO:0007669"/>
    <property type="project" value="UniProtKB-KW"/>
</dbReference>
<evidence type="ECO:0000313" key="14">
    <source>
        <dbReference type="Proteomes" id="UP001484239"/>
    </source>
</evidence>
<feature type="domain" description="HAMP" evidence="12">
    <location>
        <begin position="213"/>
        <end position="265"/>
    </location>
</feature>
<dbReference type="InterPro" id="IPR003661">
    <property type="entry name" value="HisK_dim/P_dom"/>
</dbReference>
<dbReference type="PANTHER" id="PTHR44936">
    <property type="entry name" value="SENSOR PROTEIN CREC"/>
    <property type="match status" value="1"/>
</dbReference>
<evidence type="ECO:0000256" key="3">
    <source>
        <dbReference type="ARBA" id="ARBA00012438"/>
    </source>
</evidence>
<evidence type="ECO:0000256" key="4">
    <source>
        <dbReference type="ARBA" id="ARBA00022475"/>
    </source>
</evidence>
<gene>
    <name evidence="13" type="ORF">WI372_02070</name>
</gene>
<dbReference type="SUPFAM" id="SSF158472">
    <property type="entry name" value="HAMP domain-like"/>
    <property type="match status" value="1"/>
</dbReference>
<keyword evidence="9" id="KW-0067">ATP-binding</keyword>
<evidence type="ECO:0000259" key="11">
    <source>
        <dbReference type="PROSITE" id="PS50109"/>
    </source>
</evidence>
<keyword evidence="10" id="KW-1133">Transmembrane helix</keyword>
<keyword evidence="14" id="KW-1185">Reference proteome</keyword>
<dbReference type="InterPro" id="IPR005467">
    <property type="entry name" value="His_kinase_dom"/>
</dbReference>
<dbReference type="SMART" id="SM00388">
    <property type="entry name" value="HisKA"/>
    <property type="match status" value="1"/>
</dbReference>
<evidence type="ECO:0000313" key="13">
    <source>
        <dbReference type="EMBL" id="MEK9499766.1"/>
    </source>
</evidence>
<dbReference type="Pfam" id="PF00512">
    <property type="entry name" value="HisKA"/>
    <property type="match status" value="1"/>
</dbReference>
<dbReference type="Gene3D" id="3.30.565.10">
    <property type="entry name" value="Histidine kinase-like ATPase, C-terminal domain"/>
    <property type="match status" value="1"/>
</dbReference>
<keyword evidence="10" id="KW-0472">Membrane</keyword>
<dbReference type="PANTHER" id="PTHR44936:SF10">
    <property type="entry name" value="SENSOR PROTEIN RSTB"/>
    <property type="match status" value="1"/>
</dbReference>
<dbReference type="CDD" id="cd00082">
    <property type="entry name" value="HisKA"/>
    <property type="match status" value="1"/>
</dbReference>
<dbReference type="Gene3D" id="1.10.287.130">
    <property type="match status" value="1"/>
</dbReference>
<dbReference type="PRINTS" id="PR00344">
    <property type="entry name" value="BCTRLSENSOR"/>
</dbReference>
<dbReference type="Proteomes" id="UP001484239">
    <property type="component" value="Unassembled WGS sequence"/>
</dbReference>
<dbReference type="CDD" id="cd06225">
    <property type="entry name" value="HAMP"/>
    <property type="match status" value="1"/>
</dbReference>
<comment type="catalytic activity">
    <reaction evidence="1">
        <text>ATP + protein L-histidine = ADP + protein N-phospho-L-histidine.</text>
        <dbReference type="EC" id="2.7.13.3"/>
    </reaction>
</comment>
<evidence type="ECO:0000256" key="5">
    <source>
        <dbReference type="ARBA" id="ARBA00022553"/>
    </source>
</evidence>
<dbReference type="InterPro" id="IPR003660">
    <property type="entry name" value="HAMP_dom"/>
</dbReference>
<evidence type="ECO:0000256" key="6">
    <source>
        <dbReference type="ARBA" id="ARBA00022679"/>
    </source>
</evidence>
<feature type="transmembrane region" description="Helical" evidence="10">
    <location>
        <begin position="21"/>
        <end position="42"/>
    </location>
</feature>
<evidence type="ECO:0000256" key="2">
    <source>
        <dbReference type="ARBA" id="ARBA00004651"/>
    </source>
</evidence>
<feature type="domain" description="Histidine kinase" evidence="11">
    <location>
        <begin position="273"/>
        <end position="480"/>
    </location>
</feature>